<evidence type="ECO:0000313" key="3">
    <source>
        <dbReference type="Proteomes" id="UP000019027"/>
    </source>
</evidence>
<dbReference type="RefSeq" id="WP_042681997.1">
    <property type="nucleotide sequence ID" value="NZ_CP006965.1"/>
</dbReference>
<dbReference type="AlphaFoldDB" id="W0I9F9"/>
<sequence length="401" mass="44934">MVKQKTHVMVVILASLIMLGAVYVIGHDEYTSLKNAQKGDTVVFTGLCVYSKGDFSILTNGYETVMIYRNLTEGRVYAIKGKLTDKERRALYPLEIENGSAEELLISNLSGVYWMDYNCYILIPQKVKLNRCLNIQKGVEVNAEGVFYGNTFYVLSFEVGNFLTEPKDGFPYRVEGIVINNGTPTVIWNGKEKIRVYLPYKFHLDLGDKVEILGIVRLYSTLTLYVNSPDDIKLIGKAKRKPLGEENVGDIAYGSCQVVKSGRSLGLNCTGLKLYSFSARIGDIIKFEALRRESSLVCLNCLVELPREKLENSICSPERAGIIKIEGNVSWVKIYKNGFGLANITNGDCWILVKLKKSLNLEFKENQTVTAFGVYTTYRGKPALEVYSREDVCLENSCLGS</sequence>
<protein>
    <submittedName>
        <fullName evidence="2">Uncharacterized protein</fullName>
    </submittedName>
</protein>
<organism evidence="2 3">
    <name type="scientific">Thermococcus paralvinellae</name>
    <dbReference type="NCBI Taxonomy" id="582419"/>
    <lineage>
        <taxon>Archaea</taxon>
        <taxon>Methanobacteriati</taxon>
        <taxon>Methanobacteriota</taxon>
        <taxon>Thermococci</taxon>
        <taxon>Thermococcales</taxon>
        <taxon>Thermococcaceae</taxon>
        <taxon>Thermococcus</taxon>
    </lineage>
</organism>
<feature type="transmembrane region" description="Helical" evidence="1">
    <location>
        <begin position="7"/>
        <end position="26"/>
    </location>
</feature>
<keyword evidence="1" id="KW-1133">Transmembrane helix</keyword>
<reference evidence="2 3" key="1">
    <citation type="journal article" date="2014" name="Int. J. Syst. Evol. Microbiol.">
        <title>Thermococcus paralvinellae sp. nov. and Thermococcus cleftensis sp. nov. of hyperthermophilic heterotrophs from deep-sea hydrothermal vents.</title>
        <authorList>
            <person name="Hensley S.A."/>
            <person name="Jung J.H."/>
            <person name="Park C.S."/>
            <person name="Holden J.F."/>
        </authorList>
    </citation>
    <scope>NUCLEOTIDE SEQUENCE [LARGE SCALE GENOMIC DNA]</scope>
    <source>
        <strain evidence="2 3">ES1</strain>
    </source>
</reference>
<evidence type="ECO:0000313" key="2">
    <source>
        <dbReference type="EMBL" id="AHF81048.1"/>
    </source>
</evidence>
<dbReference type="STRING" id="582419.TES1_1672"/>
<dbReference type="Proteomes" id="UP000019027">
    <property type="component" value="Chromosome"/>
</dbReference>
<accession>W0I9F9</accession>
<dbReference type="HOGENOM" id="CLU_712938_0_0_2"/>
<dbReference type="KEGG" id="ths:TES1_1672"/>
<keyword evidence="3" id="KW-1185">Reference proteome</keyword>
<keyword evidence="1" id="KW-0472">Membrane</keyword>
<proteinExistence type="predicted"/>
<name>W0I9F9_9EURY</name>
<dbReference type="EMBL" id="CP006965">
    <property type="protein sequence ID" value="AHF81048.1"/>
    <property type="molecule type" value="Genomic_DNA"/>
</dbReference>
<keyword evidence="1" id="KW-0812">Transmembrane</keyword>
<dbReference type="OrthoDB" id="86149at2157"/>
<gene>
    <name evidence="2" type="ORF">TES1_1672</name>
</gene>
<dbReference type="GeneID" id="24906655"/>
<evidence type="ECO:0000256" key="1">
    <source>
        <dbReference type="SAM" id="Phobius"/>
    </source>
</evidence>